<accession>A0A077ZP41</accession>
<dbReference type="SUPFAM" id="SSF81324">
    <property type="entry name" value="Voltage-gated potassium channels"/>
    <property type="match status" value="1"/>
</dbReference>
<organism evidence="10 11">
    <name type="scientific">Stylonychia lemnae</name>
    <name type="common">Ciliate</name>
    <dbReference type="NCBI Taxonomy" id="5949"/>
    <lineage>
        <taxon>Eukaryota</taxon>
        <taxon>Sar</taxon>
        <taxon>Alveolata</taxon>
        <taxon>Ciliophora</taxon>
        <taxon>Intramacronucleata</taxon>
        <taxon>Spirotrichea</taxon>
        <taxon>Stichotrichia</taxon>
        <taxon>Sporadotrichida</taxon>
        <taxon>Oxytrichidae</taxon>
        <taxon>Stylonychinae</taxon>
        <taxon>Stylonychia</taxon>
    </lineage>
</organism>
<feature type="transmembrane region" description="Helical" evidence="8">
    <location>
        <begin position="275"/>
        <end position="298"/>
    </location>
</feature>
<evidence type="ECO:0000256" key="8">
    <source>
        <dbReference type="SAM" id="Phobius"/>
    </source>
</evidence>
<dbReference type="GO" id="GO:0098855">
    <property type="term" value="C:HCN channel complex"/>
    <property type="evidence" value="ECO:0007669"/>
    <property type="project" value="TreeGrafter"/>
</dbReference>
<dbReference type="Gene3D" id="2.60.120.10">
    <property type="entry name" value="Jelly Rolls"/>
    <property type="match status" value="2"/>
</dbReference>
<evidence type="ECO:0000256" key="5">
    <source>
        <dbReference type="ARBA" id="ARBA00023065"/>
    </source>
</evidence>
<reference evidence="10 11" key="1">
    <citation type="submission" date="2014-06" db="EMBL/GenBank/DDBJ databases">
        <authorList>
            <person name="Swart Estienne"/>
        </authorList>
    </citation>
    <scope>NUCLEOTIDE SEQUENCE [LARGE SCALE GENOMIC DNA]</scope>
    <source>
        <strain evidence="10 11">130c</strain>
    </source>
</reference>
<dbReference type="GO" id="GO:0005249">
    <property type="term" value="F:voltage-gated potassium channel activity"/>
    <property type="evidence" value="ECO:0007669"/>
    <property type="project" value="TreeGrafter"/>
</dbReference>
<comment type="subcellular location">
    <subcellularLocation>
        <location evidence="1">Membrane</location>
        <topology evidence="1">Multi-pass membrane protein</topology>
    </subcellularLocation>
</comment>
<keyword evidence="4 8" id="KW-1133">Transmembrane helix</keyword>
<keyword evidence="6 8" id="KW-0472">Membrane</keyword>
<dbReference type="Gene3D" id="1.10.287.70">
    <property type="match status" value="1"/>
</dbReference>
<dbReference type="PROSITE" id="PS50042">
    <property type="entry name" value="CNMP_BINDING_3"/>
    <property type="match status" value="1"/>
</dbReference>
<dbReference type="SUPFAM" id="SSF51206">
    <property type="entry name" value="cAMP-binding domain-like"/>
    <property type="match status" value="2"/>
</dbReference>
<dbReference type="Pfam" id="PF00027">
    <property type="entry name" value="cNMP_binding"/>
    <property type="match status" value="1"/>
</dbReference>
<feature type="domain" description="Cyclic nucleotide-binding" evidence="9">
    <location>
        <begin position="502"/>
        <end position="603"/>
    </location>
</feature>
<feature type="coiled-coil region" evidence="7">
    <location>
        <begin position="294"/>
        <end position="321"/>
    </location>
</feature>
<dbReference type="InterPro" id="IPR005821">
    <property type="entry name" value="Ion_trans_dom"/>
</dbReference>
<evidence type="ECO:0000256" key="4">
    <source>
        <dbReference type="ARBA" id="ARBA00022989"/>
    </source>
</evidence>
<dbReference type="PANTHER" id="PTHR45689:SF5">
    <property type="entry name" value="I[[H]] CHANNEL, ISOFORM E"/>
    <property type="match status" value="1"/>
</dbReference>
<dbReference type="Pfam" id="PF00520">
    <property type="entry name" value="Ion_trans"/>
    <property type="match status" value="1"/>
</dbReference>
<name>A0A077ZP41_STYLE</name>
<dbReference type="InterPro" id="IPR014710">
    <property type="entry name" value="RmlC-like_jellyroll"/>
</dbReference>
<keyword evidence="2" id="KW-0813">Transport</keyword>
<evidence type="ECO:0000313" key="10">
    <source>
        <dbReference type="EMBL" id="CDW71155.1"/>
    </source>
</evidence>
<feature type="transmembrane region" description="Helical" evidence="8">
    <location>
        <begin position="107"/>
        <end position="126"/>
    </location>
</feature>
<sequence>MELSRIQSLDKSTSKTTKTYQNAEIVKQNKAFLFSDATSSEEEEFNEDDQNIPLIAKLATAQFHKLSKIREKIKKQGDIDSQDLILKQRAEKRKYKYVLSYRANIKLLWDAFIICLALIVSIMNSICVSLDPPFRRTGGFPAINLIVDFIFLLDMILIFRTSRLNFLLGEETNDPYQLALIYIKSYRFWVDILSIIPFEMFDDKDLLILFSMLKIFRIGRFNKILQNTNLVSQSVGSKFYGIDDDLFKYATLIHYSVLMYLINETSPTVLYERQFVQVVAIISAIVNAVIFGNITVLVSELKKKENEIQQNQDAASTAMTNLELPIDLRMNIQTQMQVLQSTRDEPEELQIFLNSISASKRLKVQVCVMNRELRNNKLISGMAKKKFDAFIEFMVSRMDLILSNPEDIIIKEGESLEENDCMYFIAKGICYAEQKDRIFQQNTNNYLRNLGPGDYFARLSFDKFKEVVQKYPKLLTQMKGQIKGYDDPVTKFMTETLEKIPYYDYFDDDDRISIIYSFTMKNYQKGSLIQAQGEIPQNLTIISRGVAQVFTTIKTEEFPIEYLCHGSIINQNMFLLQQPVQMPIKCITQVMVLNFSYEKLKIIRDKNSESNLNKELDILIKFYRKEGIEKIYLDYITPTPFNLQVDDIKYPRRQELTRQLKNAAIQVLMNYRKKNHKVNFNDMLKDIIKKIKEKKRTEKQKASLLAKRISAGEGAELPAISE</sequence>
<proteinExistence type="predicted"/>
<dbReference type="InterPro" id="IPR000595">
    <property type="entry name" value="cNMP-bd_dom"/>
</dbReference>
<dbReference type="EMBL" id="CCKQ01000091">
    <property type="protein sequence ID" value="CDW71155.1"/>
    <property type="molecule type" value="Genomic_DNA"/>
</dbReference>
<dbReference type="InterPro" id="IPR018490">
    <property type="entry name" value="cNMP-bd_dom_sf"/>
</dbReference>
<dbReference type="InParanoid" id="A0A077ZP41"/>
<dbReference type="CDD" id="cd00038">
    <property type="entry name" value="CAP_ED"/>
    <property type="match status" value="1"/>
</dbReference>
<evidence type="ECO:0000256" key="6">
    <source>
        <dbReference type="ARBA" id="ARBA00023136"/>
    </source>
</evidence>
<keyword evidence="11" id="KW-1185">Reference proteome</keyword>
<dbReference type="AlphaFoldDB" id="A0A077ZP41"/>
<evidence type="ECO:0000256" key="3">
    <source>
        <dbReference type="ARBA" id="ARBA00022692"/>
    </source>
</evidence>
<evidence type="ECO:0000259" key="9">
    <source>
        <dbReference type="PROSITE" id="PS50042"/>
    </source>
</evidence>
<dbReference type="GO" id="GO:0003254">
    <property type="term" value="P:regulation of membrane depolarization"/>
    <property type="evidence" value="ECO:0007669"/>
    <property type="project" value="TreeGrafter"/>
</dbReference>
<protein>
    <recommendedName>
        <fullName evidence="9">Cyclic nucleotide-binding domain-containing protein</fullName>
    </recommendedName>
</protein>
<evidence type="ECO:0000256" key="2">
    <source>
        <dbReference type="ARBA" id="ARBA00022448"/>
    </source>
</evidence>
<feature type="transmembrane region" description="Helical" evidence="8">
    <location>
        <begin position="138"/>
        <end position="159"/>
    </location>
</feature>
<evidence type="ECO:0000313" key="11">
    <source>
        <dbReference type="Proteomes" id="UP000039865"/>
    </source>
</evidence>
<dbReference type="OrthoDB" id="421226at2759"/>
<keyword evidence="7" id="KW-0175">Coiled coil</keyword>
<keyword evidence="3 8" id="KW-0812">Transmembrane</keyword>
<keyword evidence="5" id="KW-0406">Ion transport</keyword>
<evidence type="ECO:0000256" key="7">
    <source>
        <dbReference type="SAM" id="Coils"/>
    </source>
</evidence>
<dbReference type="PANTHER" id="PTHR45689">
    <property type="entry name" value="I[[H]] CHANNEL, ISOFORM E"/>
    <property type="match status" value="1"/>
</dbReference>
<dbReference type="GO" id="GO:0035725">
    <property type="term" value="P:sodium ion transmembrane transport"/>
    <property type="evidence" value="ECO:0007669"/>
    <property type="project" value="TreeGrafter"/>
</dbReference>
<dbReference type="InterPro" id="IPR051413">
    <property type="entry name" value="K/Na_HCN_channel"/>
</dbReference>
<gene>
    <name evidence="10" type="primary">Contig19304.g20464</name>
    <name evidence="10" type="ORF">STYLEM_94</name>
</gene>
<evidence type="ECO:0000256" key="1">
    <source>
        <dbReference type="ARBA" id="ARBA00004141"/>
    </source>
</evidence>
<dbReference type="Proteomes" id="UP000039865">
    <property type="component" value="Unassembled WGS sequence"/>
</dbReference>